<proteinExistence type="predicted"/>
<organism evidence="2 3">
    <name type="scientific">Pristionchus pacificus</name>
    <name type="common">Parasitic nematode worm</name>
    <dbReference type="NCBI Taxonomy" id="54126"/>
    <lineage>
        <taxon>Eukaryota</taxon>
        <taxon>Metazoa</taxon>
        <taxon>Ecdysozoa</taxon>
        <taxon>Nematoda</taxon>
        <taxon>Chromadorea</taxon>
        <taxon>Rhabditida</taxon>
        <taxon>Rhabditina</taxon>
        <taxon>Diplogasteromorpha</taxon>
        <taxon>Diplogasteroidea</taxon>
        <taxon>Neodiplogasteridae</taxon>
        <taxon>Pristionchus</taxon>
    </lineage>
</organism>
<sequence length="64" mass="6543">MIISWAHKKAPPSSPSADIPHSGDGTDAALLSDDASTAPSTSGPTPPVTRSSHVNTDRRGAARH</sequence>
<protein>
    <submittedName>
        <fullName evidence="2">Uncharacterized protein</fullName>
    </submittedName>
</protein>
<gene>
    <name evidence="2" type="primary">WBGene00283084</name>
</gene>
<evidence type="ECO:0000256" key="1">
    <source>
        <dbReference type="SAM" id="MobiDB-lite"/>
    </source>
</evidence>
<evidence type="ECO:0000313" key="2">
    <source>
        <dbReference type="EnsemblMetazoa" id="PPA44715.1"/>
    </source>
</evidence>
<dbReference type="EnsemblMetazoa" id="PPA44715.1">
    <property type="protein sequence ID" value="PPA44715.1"/>
    <property type="gene ID" value="WBGene00283084"/>
</dbReference>
<accession>A0A2A6CI14</accession>
<dbReference type="Proteomes" id="UP000005239">
    <property type="component" value="Unassembled WGS sequence"/>
</dbReference>
<evidence type="ECO:0000313" key="3">
    <source>
        <dbReference type="Proteomes" id="UP000005239"/>
    </source>
</evidence>
<accession>A0A8R1Z3M2</accession>
<feature type="compositionally biased region" description="Low complexity" evidence="1">
    <location>
        <begin position="23"/>
        <end position="52"/>
    </location>
</feature>
<name>A0A2A6CI14_PRIPA</name>
<reference evidence="3" key="1">
    <citation type="journal article" date="2008" name="Nat. Genet.">
        <title>The Pristionchus pacificus genome provides a unique perspective on nematode lifestyle and parasitism.</title>
        <authorList>
            <person name="Dieterich C."/>
            <person name="Clifton S.W."/>
            <person name="Schuster L.N."/>
            <person name="Chinwalla A."/>
            <person name="Delehaunty K."/>
            <person name="Dinkelacker I."/>
            <person name="Fulton L."/>
            <person name="Fulton R."/>
            <person name="Godfrey J."/>
            <person name="Minx P."/>
            <person name="Mitreva M."/>
            <person name="Roeseler W."/>
            <person name="Tian H."/>
            <person name="Witte H."/>
            <person name="Yang S.P."/>
            <person name="Wilson R.K."/>
            <person name="Sommer R.J."/>
        </authorList>
    </citation>
    <scope>NUCLEOTIDE SEQUENCE [LARGE SCALE GENOMIC DNA]</scope>
    <source>
        <strain evidence="3">PS312</strain>
    </source>
</reference>
<feature type="compositionally biased region" description="Basic residues" evidence="1">
    <location>
        <begin position="1"/>
        <end position="10"/>
    </location>
</feature>
<reference evidence="2" key="2">
    <citation type="submission" date="2022-06" db="UniProtKB">
        <authorList>
            <consortium name="EnsemblMetazoa"/>
        </authorList>
    </citation>
    <scope>IDENTIFICATION</scope>
    <source>
        <strain evidence="2">PS312</strain>
    </source>
</reference>
<keyword evidence="3" id="KW-1185">Reference proteome</keyword>
<feature type="compositionally biased region" description="Basic and acidic residues" evidence="1">
    <location>
        <begin position="55"/>
        <end position="64"/>
    </location>
</feature>
<dbReference type="AlphaFoldDB" id="A0A2A6CI14"/>
<feature type="region of interest" description="Disordered" evidence="1">
    <location>
        <begin position="1"/>
        <end position="64"/>
    </location>
</feature>